<reference evidence="5" key="1">
    <citation type="submission" date="2016-10" db="EMBL/GenBank/DDBJ databases">
        <authorList>
            <person name="Benchimol M."/>
            <person name="Almeida L.G."/>
            <person name="Vasconcelos A.T."/>
            <person name="Perreira-Neves A."/>
            <person name="Rosa I.A."/>
            <person name="Tasca T."/>
            <person name="Bogo M.R."/>
            <person name="de Souza W."/>
        </authorList>
    </citation>
    <scope>NUCLEOTIDE SEQUENCE [LARGE SCALE GENOMIC DNA]</scope>
    <source>
        <strain evidence="5">K</strain>
    </source>
</reference>
<comment type="similarity">
    <text evidence="1">Belongs to the protein disulfide isomerase family.</text>
</comment>
<dbReference type="AlphaFoldDB" id="A0A1J4JJS2"/>
<evidence type="ECO:0000256" key="3">
    <source>
        <dbReference type="SAM" id="Coils"/>
    </source>
</evidence>
<accession>A0A1J4JJS2</accession>
<feature type="domain" description="Thioredoxin" evidence="4">
    <location>
        <begin position="6"/>
        <end position="115"/>
    </location>
</feature>
<protein>
    <submittedName>
        <fullName evidence="5">Protein disulfide-isomerase-like protein EhSep2</fullName>
    </submittedName>
</protein>
<dbReference type="InterPro" id="IPR051063">
    <property type="entry name" value="PDI"/>
</dbReference>
<dbReference type="PROSITE" id="PS51352">
    <property type="entry name" value="THIOREDOXIN_2"/>
    <property type="match status" value="1"/>
</dbReference>
<dbReference type="Pfam" id="PF00085">
    <property type="entry name" value="Thioredoxin"/>
    <property type="match status" value="1"/>
</dbReference>
<dbReference type="Proteomes" id="UP000179807">
    <property type="component" value="Unassembled WGS sequence"/>
</dbReference>
<dbReference type="InterPro" id="IPR013766">
    <property type="entry name" value="Thioredoxin_domain"/>
</dbReference>
<dbReference type="PANTHER" id="PTHR45672">
    <property type="entry name" value="PROTEIN DISULFIDE-ISOMERASE C17H9.14C-RELATED"/>
    <property type="match status" value="1"/>
</dbReference>
<gene>
    <name evidence="5" type="primary">SEP2</name>
    <name evidence="5" type="ORF">TRFO_35901</name>
</gene>
<evidence type="ECO:0000256" key="2">
    <source>
        <dbReference type="ARBA" id="ARBA00022729"/>
    </source>
</evidence>
<dbReference type="GO" id="GO:0003756">
    <property type="term" value="F:protein disulfide isomerase activity"/>
    <property type="evidence" value="ECO:0007669"/>
    <property type="project" value="TreeGrafter"/>
</dbReference>
<dbReference type="InterPro" id="IPR036249">
    <property type="entry name" value="Thioredoxin-like_sf"/>
</dbReference>
<dbReference type="CDD" id="cd02961">
    <property type="entry name" value="PDI_a_family"/>
    <property type="match status" value="1"/>
</dbReference>
<name>A0A1J4JJS2_9EUKA</name>
<dbReference type="SUPFAM" id="SSF52833">
    <property type="entry name" value="Thioredoxin-like"/>
    <property type="match status" value="1"/>
</dbReference>
<dbReference type="EMBL" id="MLAK01001094">
    <property type="protein sequence ID" value="OHS97771.1"/>
    <property type="molecule type" value="Genomic_DNA"/>
</dbReference>
<dbReference type="GeneID" id="94845229"/>
<dbReference type="RefSeq" id="XP_068350908.1">
    <property type="nucleotide sequence ID" value="XM_068510525.1"/>
</dbReference>
<keyword evidence="6" id="KW-1185">Reference proteome</keyword>
<dbReference type="GO" id="GO:0006457">
    <property type="term" value="P:protein folding"/>
    <property type="evidence" value="ECO:0007669"/>
    <property type="project" value="TreeGrafter"/>
</dbReference>
<comment type="caution">
    <text evidence="5">The sequence shown here is derived from an EMBL/GenBank/DDBJ whole genome shotgun (WGS) entry which is preliminary data.</text>
</comment>
<evidence type="ECO:0000313" key="6">
    <source>
        <dbReference type="Proteomes" id="UP000179807"/>
    </source>
</evidence>
<organism evidence="5 6">
    <name type="scientific">Tritrichomonas foetus</name>
    <dbReference type="NCBI Taxonomy" id="1144522"/>
    <lineage>
        <taxon>Eukaryota</taxon>
        <taxon>Metamonada</taxon>
        <taxon>Parabasalia</taxon>
        <taxon>Tritrichomonadida</taxon>
        <taxon>Tritrichomonadidae</taxon>
        <taxon>Tritrichomonas</taxon>
    </lineage>
</organism>
<proteinExistence type="inferred from homology"/>
<dbReference type="GO" id="GO:0005783">
    <property type="term" value="C:endoplasmic reticulum"/>
    <property type="evidence" value="ECO:0007669"/>
    <property type="project" value="TreeGrafter"/>
</dbReference>
<evidence type="ECO:0000256" key="1">
    <source>
        <dbReference type="ARBA" id="ARBA00006347"/>
    </source>
</evidence>
<dbReference type="VEuPathDB" id="TrichDB:TRFO_35901"/>
<dbReference type="PANTHER" id="PTHR45672:SF3">
    <property type="entry name" value="THIOREDOXIN DOMAIN-CONTAINING PROTEIN 5"/>
    <property type="match status" value="1"/>
</dbReference>
<keyword evidence="2" id="KW-0732">Signal</keyword>
<evidence type="ECO:0000313" key="5">
    <source>
        <dbReference type="EMBL" id="OHS97771.1"/>
    </source>
</evidence>
<dbReference type="Gene3D" id="3.40.30.10">
    <property type="entry name" value="Glutaredoxin"/>
    <property type="match status" value="1"/>
</dbReference>
<sequence>MFFYYLSFITSVVNIITPKNAGKYFSGKPPSIVKFYSPSCPHCIEIKKDFKDASEKSSIQFAEVNCAESKTICKRYVKDGYPTILFFDGSDKKGIEYVGKRTKDSFLSFIKINQGMNHMKKEKMKFESKNRMLNEKYETKKKQINDDYDKKLKSLLQNKKIESTSRHSRKRRIS</sequence>
<dbReference type="OrthoDB" id="427280at2759"/>
<evidence type="ECO:0000259" key="4">
    <source>
        <dbReference type="PROSITE" id="PS51352"/>
    </source>
</evidence>
<keyword evidence="3" id="KW-0175">Coiled coil</keyword>
<feature type="coiled-coil region" evidence="3">
    <location>
        <begin position="116"/>
        <end position="143"/>
    </location>
</feature>